<dbReference type="GO" id="GO:0004029">
    <property type="term" value="F:aldehyde dehydrogenase (NAD+) activity"/>
    <property type="evidence" value="ECO:0007669"/>
    <property type="project" value="TreeGrafter"/>
</dbReference>
<dbReference type="AlphaFoldDB" id="A0A543B0V3"/>
<dbReference type="Proteomes" id="UP000317043">
    <property type="component" value="Unassembled WGS sequence"/>
</dbReference>
<sequence length="306" mass="32769">MRVIVTGGTGAIGGPLLRRLHAAGHDVTVVIRNPRNRDLITRAGAQPVVADVLDRDGLLSAVSGLTADAIMHQATALRSARRRLRPDDPTGRLRTEGTAHLIDVAHAVGARRFVAQSLITGYGYRDHGQRMLTEADRFGVTVGSVADLVATTTQTAEQQVFAAPGIDGIALRYGMFYGPKAFSDLFAELMRKHVPVVPRNGGGHTGFIHIEDAAAAAVTALEAGRPDTAYNIVDDTPVTWGEFCAAVARAHRTPKPIALPGWLLRLAMPYLGCLMIDTDLRVSNALAAEELGWRPQYSSIEEGLTV</sequence>
<evidence type="ECO:0000313" key="3">
    <source>
        <dbReference type="Proteomes" id="UP000317043"/>
    </source>
</evidence>
<dbReference type="PANTHER" id="PTHR48079:SF6">
    <property type="entry name" value="NAD(P)-BINDING DOMAIN-CONTAINING PROTEIN-RELATED"/>
    <property type="match status" value="1"/>
</dbReference>
<organism evidence="2 3">
    <name type="scientific">Stackebrandtia endophytica</name>
    <dbReference type="NCBI Taxonomy" id="1496996"/>
    <lineage>
        <taxon>Bacteria</taxon>
        <taxon>Bacillati</taxon>
        <taxon>Actinomycetota</taxon>
        <taxon>Actinomycetes</taxon>
        <taxon>Glycomycetales</taxon>
        <taxon>Glycomycetaceae</taxon>
        <taxon>Stackebrandtia</taxon>
    </lineage>
</organism>
<proteinExistence type="predicted"/>
<keyword evidence="3" id="KW-1185">Reference proteome</keyword>
<accession>A0A543B0V3</accession>
<dbReference type="GO" id="GO:0005737">
    <property type="term" value="C:cytoplasm"/>
    <property type="evidence" value="ECO:0007669"/>
    <property type="project" value="TreeGrafter"/>
</dbReference>
<gene>
    <name evidence="2" type="ORF">FB566_3986</name>
</gene>
<dbReference type="SUPFAM" id="SSF51735">
    <property type="entry name" value="NAD(P)-binding Rossmann-fold domains"/>
    <property type="match status" value="1"/>
</dbReference>
<evidence type="ECO:0000313" key="2">
    <source>
        <dbReference type="EMBL" id="TQL78400.1"/>
    </source>
</evidence>
<feature type="domain" description="NAD-dependent epimerase/dehydratase" evidence="1">
    <location>
        <begin position="3"/>
        <end position="232"/>
    </location>
</feature>
<dbReference type="OrthoDB" id="9787292at2"/>
<dbReference type="InterPro" id="IPR036291">
    <property type="entry name" value="NAD(P)-bd_dom_sf"/>
</dbReference>
<name>A0A543B0V3_9ACTN</name>
<dbReference type="EMBL" id="VFOW01000001">
    <property type="protein sequence ID" value="TQL78400.1"/>
    <property type="molecule type" value="Genomic_DNA"/>
</dbReference>
<dbReference type="RefSeq" id="WP_142042783.1">
    <property type="nucleotide sequence ID" value="NZ_JBHTGS010000003.1"/>
</dbReference>
<dbReference type="InParanoid" id="A0A543B0V3"/>
<dbReference type="Pfam" id="PF01370">
    <property type="entry name" value="Epimerase"/>
    <property type="match status" value="1"/>
</dbReference>
<dbReference type="PANTHER" id="PTHR48079">
    <property type="entry name" value="PROTEIN YEEZ"/>
    <property type="match status" value="1"/>
</dbReference>
<protein>
    <submittedName>
        <fullName evidence="2">Nucleoside-diphosphate-sugar epimerase</fullName>
    </submittedName>
</protein>
<dbReference type="InterPro" id="IPR001509">
    <property type="entry name" value="Epimerase_deHydtase"/>
</dbReference>
<reference evidence="2 3" key="1">
    <citation type="submission" date="2019-06" db="EMBL/GenBank/DDBJ databases">
        <title>Sequencing the genomes of 1000 actinobacteria strains.</title>
        <authorList>
            <person name="Klenk H.-P."/>
        </authorList>
    </citation>
    <scope>NUCLEOTIDE SEQUENCE [LARGE SCALE GENOMIC DNA]</scope>
    <source>
        <strain evidence="2 3">DSM 45928</strain>
    </source>
</reference>
<evidence type="ECO:0000259" key="1">
    <source>
        <dbReference type="Pfam" id="PF01370"/>
    </source>
</evidence>
<dbReference type="FunCoup" id="A0A543B0V3">
    <property type="interactions" value="175"/>
</dbReference>
<dbReference type="Gene3D" id="3.40.50.720">
    <property type="entry name" value="NAD(P)-binding Rossmann-like Domain"/>
    <property type="match status" value="1"/>
</dbReference>
<dbReference type="InterPro" id="IPR051783">
    <property type="entry name" value="NAD(P)-dependent_oxidoreduct"/>
</dbReference>
<comment type="caution">
    <text evidence="2">The sequence shown here is derived from an EMBL/GenBank/DDBJ whole genome shotgun (WGS) entry which is preliminary data.</text>
</comment>